<reference evidence="1 2" key="1">
    <citation type="journal article" date="2017" name="Front. Microbiol.">
        <title>Genome of Ca. Pandoraea novymonadis, an Endosymbiotic Bacterium of the Trypanosomatid Novymonas esmeraldas.</title>
        <authorList>
            <person name="Kostygov A.Y."/>
            <person name="Butenko A."/>
            <person name="Nenarokova A."/>
            <person name="Tashyreva D."/>
            <person name="Flegontov P."/>
            <person name="Lukes J."/>
            <person name="Yurchenko V."/>
        </authorList>
    </citation>
    <scope>NUCLEOTIDE SEQUENCE [LARGE SCALE GENOMIC DNA]</scope>
    <source>
        <strain evidence="1 2">E262</strain>
    </source>
</reference>
<dbReference type="InterPro" id="IPR016631">
    <property type="entry name" value="Regulatory_RpfE"/>
</dbReference>
<dbReference type="PIRSF" id="PIRSF015283">
    <property type="entry name" value="Regulatory_RpfE"/>
    <property type="match status" value="1"/>
</dbReference>
<proteinExistence type="predicted"/>
<dbReference type="RefSeq" id="WP_146128571.1">
    <property type="nucleotide sequence ID" value="NZ_MUHY01000001.1"/>
</dbReference>
<sequence length="358" mass="40616">MNTVDLHFLLPFSVPAAAHLPILLDGLKLPTFERLLARSTRSRTDIPVDPFISTLPHERWLGRIFGIPTLPAHMPLAPFMLIADTNNNLDDNHFWYCAQPAHIQINTDHLVLTDPSELALETIDTIPLFEIARDLFAEHDVKLVSPRPDRWYLSGPMLDGLVTASPERVAGRNIDIWLPKGNADLIWRKLQNEVQMAWHHHSTNHDREIRELPPINTLWLYGGGKCIEAERLNRPFKTILSDTPVTHGLAIHLSIDRFSTDAGLSAARGCTLIQLDILNAHFISGNWTRWRDSLSEIESKWLAPALAMMNNGQVREITLTLCGDIHSVTLRVRTSNLCKFWRRQPLINQLLLLAKLGE</sequence>
<dbReference type="EMBL" id="MUHY01000001">
    <property type="protein sequence ID" value="PSB92221.1"/>
    <property type="molecule type" value="Genomic_DNA"/>
</dbReference>
<protein>
    <recommendedName>
        <fullName evidence="3">Cofactor-independent phosphoglycerate mutase</fullName>
    </recommendedName>
</protein>
<gene>
    <name evidence="1" type="ORF">BZL35_00456</name>
</gene>
<keyword evidence="2" id="KW-1185">Reference proteome</keyword>
<evidence type="ECO:0000313" key="1">
    <source>
        <dbReference type="EMBL" id="PSB92221.1"/>
    </source>
</evidence>
<evidence type="ECO:0000313" key="2">
    <source>
        <dbReference type="Proteomes" id="UP000242660"/>
    </source>
</evidence>
<dbReference type="Proteomes" id="UP000242660">
    <property type="component" value="Unassembled WGS sequence"/>
</dbReference>
<accession>A0ABX5FFV3</accession>
<evidence type="ECO:0008006" key="3">
    <source>
        <dbReference type="Google" id="ProtNLM"/>
    </source>
</evidence>
<name>A0ABX5FFV3_9BURK</name>
<comment type="caution">
    <text evidence="1">The sequence shown here is derived from an EMBL/GenBank/DDBJ whole genome shotgun (WGS) entry which is preliminary data.</text>
</comment>
<organism evidence="1 2">
    <name type="scientific">Candidatus Pandoraea novymonadis</name>
    <dbReference type="NCBI Taxonomy" id="1808959"/>
    <lineage>
        <taxon>Bacteria</taxon>
        <taxon>Pseudomonadati</taxon>
        <taxon>Pseudomonadota</taxon>
        <taxon>Betaproteobacteria</taxon>
        <taxon>Burkholderiales</taxon>
        <taxon>Burkholderiaceae</taxon>
        <taxon>Pandoraea</taxon>
    </lineage>
</organism>